<dbReference type="OrthoDB" id="4364447at2759"/>
<accession>A0A9W9WCP1</accession>
<reference evidence="1" key="1">
    <citation type="submission" date="2022-12" db="EMBL/GenBank/DDBJ databases">
        <authorList>
            <person name="Petersen C."/>
        </authorList>
    </citation>
    <scope>NUCLEOTIDE SEQUENCE</scope>
    <source>
        <strain evidence="1">IBT 29677</strain>
    </source>
</reference>
<organism evidence="1 2">
    <name type="scientific">Penicillium cosmopolitanum</name>
    <dbReference type="NCBI Taxonomy" id="1131564"/>
    <lineage>
        <taxon>Eukaryota</taxon>
        <taxon>Fungi</taxon>
        <taxon>Dikarya</taxon>
        <taxon>Ascomycota</taxon>
        <taxon>Pezizomycotina</taxon>
        <taxon>Eurotiomycetes</taxon>
        <taxon>Eurotiomycetidae</taxon>
        <taxon>Eurotiales</taxon>
        <taxon>Aspergillaceae</taxon>
        <taxon>Penicillium</taxon>
    </lineage>
</organism>
<evidence type="ECO:0000313" key="1">
    <source>
        <dbReference type="EMBL" id="KAJ5414867.1"/>
    </source>
</evidence>
<dbReference type="GeneID" id="81363828"/>
<keyword evidence="2" id="KW-1185">Reference proteome</keyword>
<name>A0A9W9WCP1_9EURO</name>
<sequence length="532" mass="60905">MSRPKTASEGEPEEFTQHSIIALKCVSDLDSRMKSLANSVNRQVAWNETIRHDLEDALSRLATLETRMKDTMEPFTMINGSFCDRDSAQPYAPDLSDQDSQYAPTPGYYNETLHSHFEFSPTPDRYPQGSPVASICAPQETPRLLQVGEWEASRPDDEFPPTFIRYTIEWKVKVNNRFRWEDTIKNVTLTPSAYWPSVLRPKLENVLQERIPRSRRVRSDGTLVVMSVNDRKHKNEKFWFQSLDIDWTAVEEQLITWGKLHTRGKELRVIITFNYTEDDNLSRSAAGRGEKRGKSSVTKRMLGERDAQLDAEEHVSGEQSIWRAVYSLMRCPLPSCHLGPHCWQDPHGKKHYQLRTHHLKRLIAYVDAGGVLECQDDVPDAVREELYMEEQQKMEHSQSKNNKSLTPGNCPPININFMGGQSSIQPAAADCIPQSEMSSHQKQHRFILLTIDGPRDVAVKEYSAWQETNVIDANLRAQFQLACDVTLANGLDLEQIHEDQNPEFFVQEGIAVGIARRFVGDIIKWVGEIRNQ</sequence>
<protein>
    <submittedName>
        <fullName evidence="1">Uncharacterized protein</fullName>
    </submittedName>
</protein>
<dbReference type="Proteomes" id="UP001147747">
    <property type="component" value="Unassembled WGS sequence"/>
</dbReference>
<dbReference type="EMBL" id="JAPZBU010000002">
    <property type="protein sequence ID" value="KAJ5414867.1"/>
    <property type="molecule type" value="Genomic_DNA"/>
</dbReference>
<gene>
    <name evidence="1" type="ORF">N7509_000201</name>
</gene>
<reference evidence="1" key="2">
    <citation type="journal article" date="2023" name="IMA Fungus">
        <title>Comparative genomic study of the Penicillium genus elucidates a diverse pangenome and 15 lateral gene transfer events.</title>
        <authorList>
            <person name="Petersen C."/>
            <person name="Sorensen T."/>
            <person name="Nielsen M.R."/>
            <person name="Sondergaard T.E."/>
            <person name="Sorensen J.L."/>
            <person name="Fitzpatrick D.A."/>
            <person name="Frisvad J.C."/>
            <person name="Nielsen K.L."/>
        </authorList>
    </citation>
    <scope>NUCLEOTIDE SEQUENCE</scope>
    <source>
        <strain evidence="1">IBT 29677</strain>
    </source>
</reference>
<comment type="caution">
    <text evidence="1">The sequence shown here is derived from an EMBL/GenBank/DDBJ whole genome shotgun (WGS) entry which is preliminary data.</text>
</comment>
<evidence type="ECO:0000313" key="2">
    <source>
        <dbReference type="Proteomes" id="UP001147747"/>
    </source>
</evidence>
<proteinExistence type="predicted"/>
<dbReference type="RefSeq" id="XP_056494713.1">
    <property type="nucleotide sequence ID" value="XM_056624848.1"/>
</dbReference>
<dbReference type="AlphaFoldDB" id="A0A9W9WCP1"/>